<dbReference type="PROSITE" id="PS51272">
    <property type="entry name" value="SLH"/>
    <property type="match status" value="3"/>
</dbReference>
<evidence type="ECO:0000256" key="2">
    <source>
        <dbReference type="ARBA" id="ARBA00022737"/>
    </source>
</evidence>
<dbReference type="PANTHER" id="PTHR33607:SF2">
    <property type="entry name" value="ENDONUCLEASE-1"/>
    <property type="match status" value="1"/>
</dbReference>
<evidence type="ECO:0000256" key="1">
    <source>
        <dbReference type="ARBA" id="ARBA00022722"/>
    </source>
</evidence>
<dbReference type="RefSeq" id="WP_186920381.1">
    <property type="nucleotide sequence ID" value="NZ_JACOPQ010000021.1"/>
</dbReference>
<dbReference type="InterPro" id="IPR001119">
    <property type="entry name" value="SLH_dom"/>
</dbReference>
<reference evidence="7" key="1">
    <citation type="submission" date="2020-08" db="EMBL/GenBank/DDBJ databases">
        <title>Genome public.</title>
        <authorList>
            <person name="Liu C."/>
            <person name="Sun Q."/>
        </authorList>
    </citation>
    <scope>NUCLEOTIDE SEQUENCE</scope>
    <source>
        <strain evidence="7">NSJ-52</strain>
    </source>
</reference>
<keyword evidence="1" id="KW-0540">Nuclease</keyword>
<organism evidence="7 8">
    <name type="scientific">Lawsonibacter faecis</name>
    <dbReference type="NCBI Taxonomy" id="2763052"/>
    <lineage>
        <taxon>Bacteria</taxon>
        <taxon>Bacillati</taxon>
        <taxon>Bacillota</taxon>
        <taxon>Clostridia</taxon>
        <taxon>Eubacteriales</taxon>
        <taxon>Oscillospiraceae</taxon>
        <taxon>Lawsonibacter</taxon>
    </lineage>
</organism>
<keyword evidence="8" id="KW-1185">Reference proteome</keyword>
<keyword evidence="3" id="KW-0378">Hydrolase</keyword>
<feature type="domain" description="SLH" evidence="6">
    <location>
        <begin position="1013"/>
        <end position="1075"/>
    </location>
</feature>
<dbReference type="InterPro" id="IPR044925">
    <property type="entry name" value="His-Me_finger_sf"/>
</dbReference>
<keyword evidence="5" id="KW-0732">Signal</keyword>
<feature type="domain" description="SLH" evidence="6">
    <location>
        <begin position="954"/>
        <end position="1012"/>
    </location>
</feature>
<dbReference type="SUPFAM" id="SSF54060">
    <property type="entry name" value="His-Me finger endonucleases"/>
    <property type="match status" value="1"/>
</dbReference>
<dbReference type="Pfam" id="PF04231">
    <property type="entry name" value="Endonuclease_1"/>
    <property type="match status" value="1"/>
</dbReference>
<evidence type="ECO:0000313" key="7">
    <source>
        <dbReference type="EMBL" id="MBC5738752.1"/>
    </source>
</evidence>
<feature type="chain" id="PRO_5035313877" evidence="5">
    <location>
        <begin position="28"/>
        <end position="1133"/>
    </location>
</feature>
<dbReference type="GO" id="GO:0016787">
    <property type="term" value="F:hydrolase activity"/>
    <property type="evidence" value="ECO:0007669"/>
    <property type="project" value="UniProtKB-KW"/>
</dbReference>
<feature type="region of interest" description="Disordered" evidence="4">
    <location>
        <begin position="814"/>
        <end position="841"/>
    </location>
</feature>
<evidence type="ECO:0000259" key="6">
    <source>
        <dbReference type="PROSITE" id="PS51272"/>
    </source>
</evidence>
<dbReference type="Proteomes" id="UP000607645">
    <property type="component" value="Unassembled WGS sequence"/>
</dbReference>
<dbReference type="PANTHER" id="PTHR33607">
    <property type="entry name" value="ENDONUCLEASE-1"/>
    <property type="match status" value="1"/>
</dbReference>
<dbReference type="AlphaFoldDB" id="A0A8J6M8Z6"/>
<dbReference type="InterPro" id="IPR007346">
    <property type="entry name" value="Endonuclease-I"/>
</dbReference>
<evidence type="ECO:0000256" key="4">
    <source>
        <dbReference type="SAM" id="MobiDB-lite"/>
    </source>
</evidence>
<comment type="caution">
    <text evidence="7">The sequence shown here is derived from an EMBL/GenBank/DDBJ whole genome shotgun (WGS) entry which is preliminary data.</text>
</comment>
<evidence type="ECO:0000313" key="8">
    <source>
        <dbReference type="Proteomes" id="UP000607645"/>
    </source>
</evidence>
<gene>
    <name evidence="7" type="ORF">H8S62_17210</name>
</gene>
<evidence type="ECO:0000256" key="3">
    <source>
        <dbReference type="ARBA" id="ARBA00022801"/>
    </source>
</evidence>
<evidence type="ECO:0000256" key="5">
    <source>
        <dbReference type="SAM" id="SignalP"/>
    </source>
</evidence>
<dbReference type="Pfam" id="PF00395">
    <property type="entry name" value="SLH"/>
    <property type="match status" value="3"/>
</dbReference>
<name>A0A8J6M8Z6_9FIRM</name>
<accession>A0A8J6M8Z6</accession>
<proteinExistence type="predicted"/>
<protein>
    <submittedName>
        <fullName evidence="7">S-layer homology domain-containing protein</fullName>
    </submittedName>
</protein>
<dbReference type="EMBL" id="JACOPQ010000021">
    <property type="protein sequence ID" value="MBC5738752.1"/>
    <property type="molecule type" value="Genomic_DNA"/>
</dbReference>
<dbReference type="GO" id="GO:0004518">
    <property type="term" value="F:nuclease activity"/>
    <property type="evidence" value="ECO:0007669"/>
    <property type="project" value="UniProtKB-KW"/>
</dbReference>
<sequence length="1133" mass="119184">MRSILRRGQSWVLVLAMIIVMAPAARAAKLPSAKNDAVRHEVCESLSTQAEAYYTGQYTWDTLSALEGDSSGKSLEGTKSELYKTLQQLMDDTMTYSITYNGSNGLQVYWPYTDTQRGYDNCTLFYSDVDSKDFNREHVWPKSRGSFYQSGAGADLHHLRPTNTNVNSTRGNMTMGNVVGVISNPKTYDYGGQTVLWYSPSDDLVEIRDEVKGDVARIFLYVYVRWGEPNLFENVDSKNLPPPYGGSDSGGNNGLKVMESLDTLLQWCEEDPVDQWEMARNDLTQQVQGNRNVFIDYPELAWLMFDREVPADMPTPSGEGGGSETPSFTITPASSNEAWGTVTLSGSRITAAPSEGYYASGAEVSPAGAATVTQSGNTFTVKNVTENCTVTVQFSQKTAAAVSYAVPEGVSVTDGPTAGYLGDEITLPAVSGAPTDDSQSYAFAGWVDAAVAATTDASGLEIYAPGGSYLLDEIQTKLYALYTYRVEDETGDPNTFKLVTANQADWSGDYVMTGGNEYVHLATGAGVGGANAAVALSGTGITKTDDTLTNVSGNYVISISRLPSGNYAMRLKGAPSDTYLSYPGSGNTLSSTDSSDGTDAQWTLSFNAGDSTLSIANVGTGGRYLRFNPSAEMFRCYTSGQENVRFYAAAGASTTYYLTLSGGDDPLPPDPPAPAASSASFAIAPAGFAAGISGAEDDAFMRQGVTLTGPDGTDTVAVTGTLAYKKGFTGFGSQSAGNFLGLRVTLPENTYDSAVLTFSGKAVTPPDGGLYRDIIVRVDPASPSFTVAVDLDGEGKDYAPTTYTFDLTRLNLAEKPDDGGGSGGGNGGGSSGGGSSSSSVVRPDAIKESGTFVEVTLPSAGAKLNDAANEKVISLNKTKPIKLSGGGLTVTIPAGTLVKGADVNALLVNPGDKGNAIQVTLADGTKAILPLAVVGGGSAVYRATIAGTYQIVDNSKRFTDITEDHWAKEAVGFAASHELLKGTGDGSFQPTLPMTRAMIVTVLARIDGGEASADSTFADVSSSAWYSKDVAWAAENKIVEGDGNYFNPDALITREQLCAILVRYAEYAGLTLPDMAGSEGLSDADSVSPWAVDAVSAALKAGLLSGSMIAPREQVSRAEFAVFLQRFVEAVLK</sequence>
<feature type="domain" description="SLH" evidence="6">
    <location>
        <begin position="1078"/>
        <end position="1133"/>
    </location>
</feature>
<feature type="compositionally biased region" description="Gly residues" evidence="4">
    <location>
        <begin position="819"/>
        <end position="835"/>
    </location>
</feature>
<feature type="region of interest" description="Disordered" evidence="4">
    <location>
        <begin position="312"/>
        <end position="334"/>
    </location>
</feature>
<feature type="signal peptide" evidence="5">
    <location>
        <begin position="1"/>
        <end position="27"/>
    </location>
</feature>
<keyword evidence="2" id="KW-0677">Repeat</keyword>